<organism evidence="1 2">
    <name type="scientific">Subdoligranulum variabile</name>
    <dbReference type="NCBI Taxonomy" id="214851"/>
    <lineage>
        <taxon>Bacteria</taxon>
        <taxon>Bacillati</taxon>
        <taxon>Bacillota</taxon>
        <taxon>Clostridia</taxon>
        <taxon>Eubacteriales</taxon>
        <taxon>Oscillospiraceae</taxon>
        <taxon>Subdoligranulum</taxon>
    </lineage>
</organism>
<protein>
    <submittedName>
        <fullName evidence="1">Uncharacterized protein</fullName>
    </submittedName>
</protein>
<reference evidence="1" key="1">
    <citation type="submission" date="2021-02" db="EMBL/GenBank/DDBJ databases">
        <title>Infant gut strain persistence is associated with maternal origin, phylogeny, and functional potential including surface adhesion and iron acquisition.</title>
        <authorList>
            <person name="Lou Y.C."/>
        </authorList>
    </citation>
    <scope>NUCLEOTIDE SEQUENCE</scope>
    <source>
        <strain evidence="1">L3_101_000M1_dasL3_101_000M1_concoct_87</strain>
    </source>
</reference>
<dbReference type="EMBL" id="JAGZGG010000009">
    <property type="protein sequence ID" value="MBS5331994.1"/>
    <property type="molecule type" value="Genomic_DNA"/>
</dbReference>
<dbReference type="Proteomes" id="UP000759273">
    <property type="component" value="Unassembled WGS sequence"/>
</dbReference>
<accession>A0A943DFE0</accession>
<name>A0A943DFE0_9FIRM</name>
<sequence>MQVQKFSTLPYTRPDYAAAQQKLRELTEQAEHAADYAALKAVVKERNALTAIGQPAYLLPTRQRQSCRRICTDEAEFV</sequence>
<gene>
    <name evidence="1" type="ORF">KHY36_05620</name>
</gene>
<comment type="caution">
    <text evidence="1">The sequence shown here is derived from an EMBL/GenBank/DDBJ whole genome shotgun (WGS) entry which is preliminary data.</text>
</comment>
<evidence type="ECO:0000313" key="1">
    <source>
        <dbReference type="EMBL" id="MBS5331994.1"/>
    </source>
</evidence>
<evidence type="ECO:0000313" key="2">
    <source>
        <dbReference type="Proteomes" id="UP000759273"/>
    </source>
</evidence>
<proteinExistence type="predicted"/>
<dbReference type="AlphaFoldDB" id="A0A943DFE0"/>